<dbReference type="InterPro" id="IPR003323">
    <property type="entry name" value="OTU_dom"/>
</dbReference>
<dbReference type="GO" id="GO:0071108">
    <property type="term" value="P:protein K48-linked deubiquitination"/>
    <property type="evidence" value="ECO:0007669"/>
    <property type="project" value="TreeGrafter"/>
</dbReference>
<evidence type="ECO:0000256" key="5">
    <source>
        <dbReference type="ARBA" id="ARBA00022786"/>
    </source>
</evidence>
<evidence type="ECO:0000256" key="3">
    <source>
        <dbReference type="ARBA" id="ARBA00012759"/>
    </source>
</evidence>
<dbReference type="Gene3D" id="1.20.1300.20">
    <property type="entry name" value="Peptidase C65 Otubain, subdomain 2"/>
    <property type="match status" value="1"/>
</dbReference>
<reference evidence="11" key="1">
    <citation type="submission" date="2017-11" db="EMBL/GenBank/DDBJ databases">
        <title>The sensing device of the deep-sea amphipod.</title>
        <authorList>
            <person name="Kobayashi H."/>
            <person name="Nagahama T."/>
            <person name="Arai W."/>
            <person name="Sasagawa Y."/>
            <person name="Umeda M."/>
            <person name="Hayashi T."/>
            <person name="Nikaido I."/>
            <person name="Watanabe H."/>
            <person name="Oguri K."/>
            <person name="Kitazato H."/>
            <person name="Fujioka K."/>
            <person name="Kido Y."/>
            <person name="Takami H."/>
        </authorList>
    </citation>
    <scope>NUCLEOTIDE SEQUENCE</scope>
    <source>
        <tissue evidence="11">Whole body</tissue>
    </source>
</reference>
<dbReference type="SUPFAM" id="SSF54001">
    <property type="entry name" value="Cysteine proteinases"/>
    <property type="match status" value="1"/>
</dbReference>
<evidence type="ECO:0000256" key="4">
    <source>
        <dbReference type="ARBA" id="ARBA00022670"/>
    </source>
</evidence>
<dbReference type="Pfam" id="PF10275">
    <property type="entry name" value="Peptidase_C65"/>
    <property type="match status" value="1"/>
</dbReference>
<dbReference type="GO" id="GO:0043130">
    <property type="term" value="F:ubiquitin binding"/>
    <property type="evidence" value="ECO:0007669"/>
    <property type="project" value="TreeGrafter"/>
</dbReference>
<keyword evidence="5" id="KW-0833">Ubl conjugation pathway</keyword>
<dbReference type="CDD" id="cd22763">
    <property type="entry name" value="OTUB1"/>
    <property type="match status" value="1"/>
</dbReference>
<name>A0A2P2I5C3_9CRUS</name>
<organism evidence="10">
    <name type="scientific">Hirondellea gigas</name>
    <dbReference type="NCBI Taxonomy" id="1518452"/>
    <lineage>
        <taxon>Eukaryota</taxon>
        <taxon>Metazoa</taxon>
        <taxon>Ecdysozoa</taxon>
        <taxon>Arthropoda</taxon>
        <taxon>Crustacea</taxon>
        <taxon>Multicrustacea</taxon>
        <taxon>Malacostraca</taxon>
        <taxon>Eumalacostraca</taxon>
        <taxon>Peracarida</taxon>
        <taxon>Amphipoda</taxon>
        <taxon>Amphilochidea</taxon>
        <taxon>Lysianassida</taxon>
        <taxon>Lysianassidira</taxon>
        <taxon>Lysianassoidea</taxon>
        <taxon>Lysianassidae</taxon>
        <taxon>Hirondellea</taxon>
    </lineage>
</organism>
<evidence type="ECO:0000256" key="2">
    <source>
        <dbReference type="ARBA" id="ARBA00006579"/>
    </source>
</evidence>
<proteinExistence type="evidence at transcript level"/>
<dbReference type="GO" id="GO:0005634">
    <property type="term" value="C:nucleus"/>
    <property type="evidence" value="ECO:0007669"/>
    <property type="project" value="TreeGrafter"/>
</dbReference>
<dbReference type="GO" id="GO:0004843">
    <property type="term" value="F:cysteine-type deubiquitinase activity"/>
    <property type="evidence" value="ECO:0007669"/>
    <property type="project" value="UniProtKB-EC"/>
</dbReference>
<evidence type="ECO:0000256" key="1">
    <source>
        <dbReference type="ARBA" id="ARBA00000707"/>
    </source>
</evidence>
<keyword evidence="4" id="KW-0645">Protease</keyword>
<evidence type="ECO:0000256" key="7">
    <source>
        <dbReference type="ARBA" id="ARBA00022807"/>
    </source>
</evidence>
<feature type="domain" description="OTU" evidence="9">
    <location>
        <begin position="136"/>
        <end position="329"/>
    </location>
</feature>
<reference evidence="10" key="2">
    <citation type="journal article" date="2018" name="Biosci. Biotechnol. Biochem.">
        <title>Polysaccharide hydrolase of the hadal zone amphipods Hirondellea gigas.</title>
        <authorList>
            <person name="Kobayashi H."/>
            <person name="Nagahama T."/>
            <person name="Arai W."/>
            <person name="Sasagawa Y."/>
            <person name="Umeda M."/>
            <person name="Hayashi T."/>
            <person name="Nikaido I."/>
            <person name="Watanabe H."/>
            <person name="Oguri K."/>
            <person name="Kitazato H."/>
            <person name="Fujioka K."/>
            <person name="Kido Y."/>
            <person name="Takami H."/>
        </authorList>
    </citation>
    <scope>NUCLEOTIDE SEQUENCE</scope>
    <source>
        <tissue evidence="10">Whole body</tissue>
    </source>
</reference>
<feature type="region of interest" description="Disordered" evidence="8">
    <location>
        <begin position="1"/>
        <end position="20"/>
    </location>
</feature>
<protein>
    <recommendedName>
        <fullName evidence="3">ubiquitinyl hydrolase 1</fullName>
        <ecNumber evidence="3">3.4.19.12</ecNumber>
    </recommendedName>
</protein>
<evidence type="ECO:0000313" key="11">
    <source>
        <dbReference type="EMBL" id="LAC23948.1"/>
    </source>
</evidence>
<evidence type="ECO:0000259" key="9">
    <source>
        <dbReference type="PROSITE" id="PS50802"/>
    </source>
</evidence>
<dbReference type="EC" id="3.4.19.12" evidence="3"/>
<dbReference type="EMBL" id="IACT01004770">
    <property type="protein sequence ID" value="LAC23948.1"/>
    <property type="molecule type" value="mRNA"/>
</dbReference>
<dbReference type="InterPro" id="IPR042467">
    <property type="entry name" value="Peptidase_C65_otubain_sub2"/>
</dbReference>
<accession>A0A2P2I5C3</accession>
<comment type="similarity">
    <text evidence="2">Belongs to the peptidase C65 family.</text>
</comment>
<keyword evidence="6" id="KW-0378">Hydrolase</keyword>
<dbReference type="FunFam" id="1.20.1300.20:FF:000001">
    <property type="entry name" value="Ubiquitin thioesterase OTUB1"/>
    <property type="match status" value="1"/>
</dbReference>
<dbReference type="PANTHER" id="PTHR12931:SF15">
    <property type="entry name" value="UBIQUITIN THIOESTERASE OTUBAIN-LIKE"/>
    <property type="match status" value="1"/>
</dbReference>
<evidence type="ECO:0000256" key="6">
    <source>
        <dbReference type="ARBA" id="ARBA00022801"/>
    </source>
</evidence>
<dbReference type="Gene3D" id="3.30.200.60">
    <property type="entry name" value="Peptidase C65 Otubain, subdomain 1"/>
    <property type="match status" value="1"/>
</dbReference>
<dbReference type="InterPro" id="IPR042468">
    <property type="entry name" value="Peptidase_C65_otubain_sub1"/>
</dbReference>
<evidence type="ECO:0000313" key="10">
    <source>
        <dbReference type="EMBL" id="LAB69211.1"/>
    </source>
</evidence>
<dbReference type="EMBL" id="IACF01003600">
    <property type="protein sequence ID" value="LAB69211.1"/>
    <property type="molecule type" value="mRNA"/>
</dbReference>
<sequence length="343" mass="38113">MSEAAESAPSLEQVVPDAEELSAATASDGCLSEQMTADAGGAVCATYGGGASNVTEMPEIDLPQTGAASTVAAMPATETTVNQDELILAQEQKIADDIKASIQMVGPKTDLGPLQREFANDIVYSTKVDQLQTRYSYMRRTRPDGNCFLRGFIFAYLEHCISHMEELLRFKKYIADSKEELFKLGFPKFTTEDFYDMFMDVLSDLEKNSSLERVESIMNDPGTSDYLVVYLRLLISAHLQKNADFFTFFIEGGRTVEEFCKQEVEPMYRECDHLHIVSLTAALSVAVCVLYMDRGDSKTAAAHHFPEDATQPVIYLLYRPGHYDVLYKAEEAPAATATEQQET</sequence>
<evidence type="ECO:0000256" key="8">
    <source>
        <dbReference type="SAM" id="MobiDB-lite"/>
    </source>
</evidence>
<dbReference type="PANTHER" id="PTHR12931">
    <property type="entry name" value="UBIQUITIN THIOLESTERASE PROTEIN OTUB"/>
    <property type="match status" value="1"/>
</dbReference>
<dbReference type="InterPro" id="IPR038765">
    <property type="entry name" value="Papain-like_cys_pep_sf"/>
</dbReference>
<dbReference type="PROSITE" id="PS50802">
    <property type="entry name" value="OTU"/>
    <property type="match status" value="1"/>
</dbReference>
<dbReference type="GO" id="GO:0006508">
    <property type="term" value="P:proteolysis"/>
    <property type="evidence" value="ECO:0007669"/>
    <property type="project" value="UniProtKB-KW"/>
</dbReference>
<keyword evidence="7" id="KW-0788">Thiol protease</keyword>
<comment type="catalytic activity">
    <reaction evidence="1">
        <text>Thiol-dependent hydrolysis of ester, thioester, amide, peptide and isopeptide bonds formed by the C-terminal Gly of ubiquitin (a 76-residue protein attached to proteins as an intracellular targeting signal).</text>
        <dbReference type="EC" id="3.4.19.12"/>
    </reaction>
</comment>
<dbReference type="InterPro" id="IPR019400">
    <property type="entry name" value="Peptidase_C65_otubain"/>
</dbReference>
<dbReference type="AlphaFoldDB" id="A0A2P2I5C3"/>